<accession>A0A438KD53</accession>
<name>A0A438KD53_VITVI</name>
<evidence type="ECO:0000313" key="2">
    <source>
        <dbReference type="EMBL" id="RVX19141.1"/>
    </source>
</evidence>
<comment type="caution">
    <text evidence="2">The sequence shown here is derived from an EMBL/GenBank/DDBJ whole genome shotgun (WGS) entry which is preliminary data.</text>
</comment>
<feature type="region of interest" description="Disordered" evidence="1">
    <location>
        <begin position="89"/>
        <end position="114"/>
    </location>
</feature>
<gene>
    <name evidence="2" type="ORF">CK203_008794</name>
</gene>
<organism evidence="2 3">
    <name type="scientific">Vitis vinifera</name>
    <name type="common">Grape</name>
    <dbReference type="NCBI Taxonomy" id="29760"/>
    <lineage>
        <taxon>Eukaryota</taxon>
        <taxon>Viridiplantae</taxon>
        <taxon>Streptophyta</taxon>
        <taxon>Embryophyta</taxon>
        <taxon>Tracheophyta</taxon>
        <taxon>Spermatophyta</taxon>
        <taxon>Magnoliopsida</taxon>
        <taxon>eudicotyledons</taxon>
        <taxon>Gunneridae</taxon>
        <taxon>Pentapetalae</taxon>
        <taxon>rosids</taxon>
        <taxon>Vitales</taxon>
        <taxon>Vitaceae</taxon>
        <taxon>Viteae</taxon>
        <taxon>Vitis</taxon>
    </lineage>
</organism>
<evidence type="ECO:0000256" key="1">
    <source>
        <dbReference type="SAM" id="MobiDB-lite"/>
    </source>
</evidence>
<dbReference type="Proteomes" id="UP000288805">
    <property type="component" value="Unassembled WGS sequence"/>
</dbReference>
<protein>
    <submittedName>
        <fullName evidence="2">Uncharacterized protein</fullName>
    </submittedName>
</protein>
<reference evidence="2 3" key="1">
    <citation type="journal article" date="2018" name="PLoS Genet.">
        <title>Population sequencing reveals clonal diversity and ancestral inbreeding in the grapevine cultivar Chardonnay.</title>
        <authorList>
            <person name="Roach M.J."/>
            <person name="Johnson D.L."/>
            <person name="Bohlmann J."/>
            <person name="van Vuuren H.J."/>
            <person name="Jones S.J."/>
            <person name="Pretorius I.S."/>
            <person name="Schmidt S.A."/>
            <person name="Borneman A.R."/>
        </authorList>
    </citation>
    <scope>NUCLEOTIDE SEQUENCE [LARGE SCALE GENOMIC DNA]</scope>
    <source>
        <strain evidence="3">cv. Chardonnay</strain>
        <tissue evidence="2">Leaf</tissue>
    </source>
</reference>
<dbReference type="AlphaFoldDB" id="A0A438KD53"/>
<dbReference type="EMBL" id="QGNW01000009">
    <property type="protein sequence ID" value="RVX19141.1"/>
    <property type="molecule type" value="Genomic_DNA"/>
</dbReference>
<proteinExistence type="predicted"/>
<sequence>MHSSFFTFSINSAAHQESSPKTPTFPPSFSLSHFINANASPMFTILSVYHEPSEVDPRLEDLKSISSAQPKHPGPPLLHKSAWPPLGVPFSKPTAAGNANDEEDSFNAPSKKRVSRHHHEYQVIASVIWEQNDTRKRFSSGQFLIGLNKWVFHGRGGALERKPHLVRWTIVCLDKRKGGLRVKSLASLNKALLGKWSWCFTNEKEAFWNQVIQGKYERDCGGWCSQEVREGYGVGLWKAIRKFRHLVSSIGKWPKGEFLEG</sequence>
<evidence type="ECO:0000313" key="3">
    <source>
        <dbReference type="Proteomes" id="UP000288805"/>
    </source>
</evidence>